<name>A0A4Q9MD00_9APHY</name>
<sequence length="151" mass="16786">MSMLAHCGQAHTDRWRTSCKHMFKNENNLMQHLRSAVHRPARFPCPMEGCGRLFIDPAALVLHYEAGACPSGLTRSTVIRAVAEHDTEGVITNANTLCYCPEAYGGCGREFRLLSSLFQHVEHGRCGLDRSARQLNEVIDDVVKGRFVTAS</sequence>
<dbReference type="Proteomes" id="UP000292957">
    <property type="component" value="Unassembled WGS sequence"/>
</dbReference>
<protein>
    <recommendedName>
        <fullName evidence="2">C2H2-type domain-containing protein</fullName>
    </recommendedName>
</protein>
<feature type="non-terminal residue" evidence="1">
    <location>
        <position position="151"/>
    </location>
</feature>
<gene>
    <name evidence="1" type="ORF">BD311DRAFT_702491</name>
</gene>
<dbReference type="OrthoDB" id="6077919at2759"/>
<dbReference type="EMBL" id="ML143484">
    <property type="protein sequence ID" value="TBU24248.1"/>
    <property type="molecule type" value="Genomic_DNA"/>
</dbReference>
<reference evidence="1" key="1">
    <citation type="submission" date="2019-01" db="EMBL/GenBank/DDBJ databases">
        <title>Draft genome sequences of three monokaryotic isolates of the white-rot basidiomycete fungus Dichomitus squalens.</title>
        <authorList>
            <consortium name="DOE Joint Genome Institute"/>
            <person name="Lopez S.C."/>
            <person name="Andreopoulos B."/>
            <person name="Pangilinan J."/>
            <person name="Lipzen A."/>
            <person name="Riley R."/>
            <person name="Ahrendt S."/>
            <person name="Ng V."/>
            <person name="Barry K."/>
            <person name="Daum C."/>
            <person name="Grigoriev I.V."/>
            <person name="Hilden K.S."/>
            <person name="Makela M.R."/>
            <person name="de Vries R.P."/>
        </authorList>
    </citation>
    <scope>NUCLEOTIDE SEQUENCE [LARGE SCALE GENOMIC DNA]</scope>
    <source>
        <strain evidence="1">OM18370.1</strain>
    </source>
</reference>
<evidence type="ECO:0000313" key="1">
    <source>
        <dbReference type="EMBL" id="TBU24248.1"/>
    </source>
</evidence>
<accession>A0A4Q9MD00</accession>
<organism evidence="1">
    <name type="scientific">Dichomitus squalens</name>
    <dbReference type="NCBI Taxonomy" id="114155"/>
    <lineage>
        <taxon>Eukaryota</taxon>
        <taxon>Fungi</taxon>
        <taxon>Dikarya</taxon>
        <taxon>Basidiomycota</taxon>
        <taxon>Agaricomycotina</taxon>
        <taxon>Agaricomycetes</taxon>
        <taxon>Polyporales</taxon>
        <taxon>Polyporaceae</taxon>
        <taxon>Dichomitus</taxon>
    </lineage>
</organism>
<proteinExistence type="predicted"/>
<dbReference type="AlphaFoldDB" id="A0A4Q9MD00"/>
<evidence type="ECO:0008006" key="2">
    <source>
        <dbReference type="Google" id="ProtNLM"/>
    </source>
</evidence>